<dbReference type="InParanoid" id="C3Y9A6"/>
<feature type="compositionally biased region" description="Polar residues" evidence="1">
    <location>
        <begin position="817"/>
        <end position="831"/>
    </location>
</feature>
<feature type="region of interest" description="Disordered" evidence="1">
    <location>
        <begin position="578"/>
        <end position="646"/>
    </location>
</feature>
<feature type="region of interest" description="Disordered" evidence="1">
    <location>
        <begin position="431"/>
        <end position="460"/>
    </location>
</feature>
<feature type="region of interest" description="Disordered" evidence="1">
    <location>
        <begin position="733"/>
        <end position="757"/>
    </location>
</feature>
<feature type="compositionally biased region" description="Polar residues" evidence="1">
    <location>
        <begin position="748"/>
        <end position="757"/>
    </location>
</feature>
<feature type="region of interest" description="Disordered" evidence="1">
    <location>
        <begin position="159"/>
        <end position="179"/>
    </location>
</feature>
<dbReference type="EMBL" id="GG666492">
    <property type="protein sequence ID" value="EEN63162.1"/>
    <property type="molecule type" value="Genomic_DNA"/>
</dbReference>
<name>C3Y9A6_BRAFL</name>
<feature type="region of interest" description="Disordered" evidence="1">
    <location>
        <begin position="817"/>
        <end position="855"/>
    </location>
</feature>
<accession>C3Y9A6</accession>
<gene>
    <name evidence="2" type="ORF">BRAFLDRAFT_68054</name>
</gene>
<feature type="region of interest" description="Disordered" evidence="1">
    <location>
        <begin position="93"/>
        <end position="136"/>
    </location>
</feature>
<feature type="compositionally biased region" description="Polar residues" evidence="1">
    <location>
        <begin position="98"/>
        <end position="108"/>
    </location>
</feature>
<feature type="region of interest" description="Disordered" evidence="1">
    <location>
        <begin position="1223"/>
        <end position="1255"/>
    </location>
</feature>
<evidence type="ECO:0000256" key="1">
    <source>
        <dbReference type="SAM" id="MobiDB-lite"/>
    </source>
</evidence>
<organism>
    <name type="scientific">Branchiostoma floridae</name>
    <name type="common">Florida lancelet</name>
    <name type="synonym">Amphioxus</name>
    <dbReference type="NCBI Taxonomy" id="7739"/>
    <lineage>
        <taxon>Eukaryota</taxon>
        <taxon>Metazoa</taxon>
        <taxon>Chordata</taxon>
        <taxon>Cephalochordata</taxon>
        <taxon>Leptocardii</taxon>
        <taxon>Amphioxiformes</taxon>
        <taxon>Branchiostomatidae</taxon>
        <taxon>Branchiostoma</taxon>
    </lineage>
</organism>
<feature type="compositionally biased region" description="Basic and acidic residues" evidence="1">
    <location>
        <begin position="737"/>
        <end position="747"/>
    </location>
</feature>
<evidence type="ECO:0000313" key="2">
    <source>
        <dbReference type="EMBL" id="EEN63162.1"/>
    </source>
</evidence>
<reference evidence="2" key="1">
    <citation type="journal article" date="2008" name="Nature">
        <title>The amphioxus genome and the evolution of the chordate karyotype.</title>
        <authorList>
            <consortium name="US DOE Joint Genome Institute (JGI-PGF)"/>
            <person name="Putnam N.H."/>
            <person name="Butts T."/>
            <person name="Ferrier D.E.K."/>
            <person name="Furlong R.F."/>
            <person name="Hellsten U."/>
            <person name="Kawashima T."/>
            <person name="Robinson-Rechavi M."/>
            <person name="Shoguchi E."/>
            <person name="Terry A."/>
            <person name="Yu J.-K."/>
            <person name="Benito-Gutierrez E.L."/>
            <person name="Dubchak I."/>
            <person name="Garcia-Fernandez J."/>
            <person name="Gibson-Brown J.J."/>
            <person name="Grigoriev I.V."/>
            <person name="Horton A.C."/>
            <person name="de Jong P.J."/>
            <person name="Jurka J."/>
            <person name="Kapitonov V.V."/>
            <person name="Kohara Y."/>
            <person name="Kuroki Y."/>
            <person name="Lindquist E."/>
            <person name="Lucas S."/>
            <person name="Osoegawa K."/>
            <person name="Pennacchio L.A."/>
            <person name="Salamov A.A."/>
            <person name="Satou Y."/>
            <person name="Sauka-Spengler T."/>
            <person name="Schmutz J."/>
            <person name="Shin-I T."/>
            <person name="Toyoda A."/>
            <person name="Bronner-Fraser M."/>
            <person name="Fujiyama A."/>
            <person name="Holland L.Z."/>
            <person name="Holland P.W.H."/>
            <person name="Satoh N."/>
            <person name="Rokhsar D.S."/>
        </authorList>
    </citation>
    <scope>NUCLEOTIDE SEQUENCE [LARGE SCALE GENOMIC DNA]</scope>
    <source>
        <strain evidence="2">S238N-H82</strain>
        <tissue evidence="2">Testes</tissue>
    </source>
</reference>
<feature type="compositionally biased region" description="Polar residues" evidence="1">
    <location>
        <begin position="627"/>
        <end position="644"/>
    </location>
</feature>
<proteinExistence type="predicted"/>
<sequence>MMISRLRYRCSGCGYTTLQRKRIGDHVDGHRRDVERQAGQHDAGAERERVDSSVDQVRILIQIEEKEHRPRRPQQARRRRRCWTDDLFDIEVNEPEVGQQQKTSSDNSDCLPVERSVLPRGSYLPADENRSGKGQQALKIAPFNQLSNDRECVGQEVVRKQGAGKQPDELQKGEAVPRGAQTLTDQVQRLVGRKDTCRRRNIAVSNAHLCTNSGGDTTTVSDRNSAVRLPPLRGMVGSDSQRPIEVSALPLAPLPCAEMSSNPQQVILTTSPLIRMEDGTSLTSKTTTDREHCRRAEDCCTEMQGDGTPVVMDVFSLSDQATINKSQPDNFPGFYVTNTARRMSLSHLSLDGLESSNKAIPPQREIQSAPPALQTRGASLSLTPSPVCNLPVSNASENSEIAIQSKFLHQANHEISSDLHGMQKYVETRGDSQNALTNDGHHRTRDLRTKDQGSPENTDGLVYSNHSATDARVPVQEGVDLTVTSWKTLPFTSYGNVTCSAANAPGMSKFRTIAPKPSIDEIRPYYVGESRVFRCFQCQFMCLDKKLLLVHMREEQCYAGLVQRKSAMEALRMLKEGHTAKDTSQLQASNETCHGGTPTIMAEKSVPSPAANIEISSGDTTPEEDTNTVSSVAPVPTDNNNAETSGYVDSRAKYLERKKMDPLDDIIPVGTTFPKEVKFAAFKRPITIRNQHQADKLREILQHEHLKARFMHMLKVRLKRALTVVNEKRLGTTTTTKDTESNGDHKSQTVSKNANVKDANATTGLRCNTHAKASISPTLSPIPEVNIKKEQAEKFASCCSDEKKQDNQGVIPLPATQSKSMRSEVTSTTTKRQTKRMSPPNVPTARPAHQKGESMEEDDLVVYVGQDCEVQRGRTEPQIPAPGKLHTAVEALRKKFEVKEDTPSPTVDNKTQSVTPCNVLQVPQTPSPLSPSPLLQLTRLTHENPYLTSKPRDIVRVTEVATTEDYANQKQSIAMPCTAKNRGTASPDLRHATKRVSHNDPDVVECTPPKRQAVQQKNISFEDFQQLMRRHGDCRNVAMTTNEMYPPQTQGVDPRLPLRPLVSPACDTQNYSAAIGQNHSNTGQYPFQQQIGRFNDTADQPMAYTYCNGATDQDRHAQHLSRNWPPSRSPMNSTSPLDFHTDIGKHPGYRVGPIPPPLYNGAPRFNQPFTTHDTGDRYIQTNNHQDTGFKEDDISPEPMDLRVRKRRPSPPPLIRIEPSYHPRATVTSSAGPPITHNGWTRREQRFGFNGTPKSHMNPRERLDVILNEIETTVCSDYAAQMTSLS</sequence>
<protein>
    <submittedName>
        <fullName evidence="2">Uncharacterized protein</fullName>
    </submittedName>
</protein>
<feature type="compositionally biased region" description="Polar residues" evidence="1">
    <location>
        <begin position="582"/>
        <end position="592"/>
    </location>
</feature>